<feature type="compositionally biased region" description="Acidic residues" evidence="1">
    <location>
        <begin position="123"/>
        <end position="133"/>
    </location>
</feature>
<evidence type="ECO:0000313" key="2">
    <source>
        <dbReference type="EMBL" id="TFK18738.1"/>
    </source>
</evidence>
<accession>A0A5C3KSH6</accession>
<evidence type="ECO:0000256" key="1">
    <source>
        <dbReference type="SAM" id="MobiDB-lite"/>
    </source>
</evidence>
<sequence length="232" mass="26121">MRTIRASRTAKHPPNPVNVLDISSLPGPPETLYAPPPRLLLTLTSPPPSPPRPLKKTTPQKRHSIEATKAEASTKRNVEGGCADNGYQVMWKRWSRLRSEIKEIEAGELKNPRGKAKTREEEPLFLDGDDDEGEHGHQEKDALQHPDVARRRHLPIPADDEDSGFDDLYADEDYVPLHTPFLRQLFSLCPSTTLSLRPSLHLPFDIRLRPLMSKTLSGTTAPPRLRVLYGVR</sequence>
<feature type="compositionally biased region" description="Basic and acidic residues" evidence="1">
    <location>
        <begin position="134"/>
        <end position="149"/>
    </location>
</feature>
<dbReference type="Proteomes" id="UP000307440">
    <property type="component" value="Unassembled WGS sequence"/>
</dbReference>
<proteinExistence type="predicted"/>
<name>A0A5C3KSH6_COPMA</name>
<feature type="compositionally biased region" description="Basic and acidic residues" evidence="1">
    <location>
        <begin position="109"/>
        <end position="122"/>
    </location>
</feature>
<feature type="compositionally biased region" description="Pro residues" evidence="1">
    <location>
        <begin position="26"/>
        <end position="38"/>
    </location>
</feature>
<feature type="compositionally biased region" description="Basic residues" evidence="1">
    <location>
        <begin position="53"/>
        <end position="62"/>
    </location>
</feature>
<organism evidence="2 3">
    <name type="scientific">Coprinopsis marcescibilis</name>
    <name type="common">Agaric fungus</name>
    <name type="synonym">Psathyrella marcescibilis</name>
    <dbReference type="NCBI Taxonomy" id="230819"/>
    <lineage>
        <taxon>Eukaryota</taxon>
        <taxon>Fungi</taxon>
        <taxon>Dikarya</taxon>
        <taxon>Basidiomycota</taxon>
        <taxon>Agaricomycotina</taxon>
        <taxon>Agaricomycetes</taxon>
        <taxon>Agaricomycetidae</taxon>
        <taxon>Agaricales</taxon>
        <taxon>Agaricineae</taxon>
        <taxon>Psathyrellaceae</taxon>
        <taxon>Coprinopsis</taxon>
    </lineage>
</organism>
<reference evidence="2 3" key="1">
    <citation type="journal article" date="2019" name="Nat. Ecol. Evol.">
        <title>Megaphylogeny resolves global patterns of mushroom evolution.</title>
        <authorList>
            <person name="Varga T."/>
            <person name="Krizsan K."/>
            <person name="Foldi C."/>
            <person name="Dima B."/>
            <person name="Sanchez-Garcia M."/>
            <person name="Sanchez-Ramirez S."/>
            <person name="Szollosi G.J."/>
            <person name="Szarkandi J.G."/>
            <person name="Papp V."/>
            <person name="Albert L."/>
            <person name="Andreopoulos W."/>
            <person name="Angelini C."/>
            <person name="Antonin V."/>
            <person name="Barry K.W."/>
            <person name="Bougher N.L."/>
            <person name="Buchanan P."/>
            <person name="Buyck B."/>
            <person name="Bense V."/>
            <person name="Catcheside P."/>
            <person name="Chovatia M."/>
            <person name="Cooper J."/>
            <person name="Damon W."/>
            <person name="Desjardin D."/>
            <person name="Finy P."/>
            <person name="Geml J."/>
            <person name="Haridas S."/>
            <person name="Hughes K."/>
            <person name="Justo A."/>
            <person name="Karasinski D."/>
            <person name="Kautmanova I."/>
            <person name="Kiss B."/>
            <person name="Kocsube S."/>
            <person name="Kotiranta H."/>
            <person name="LaButti K.M."/>
            <person name="Lechner B.E."/>
            <person name="Liimatainen K."/>
            <person name="Lipzen A."/>
            <person name="Lukacs Z."/>
            <person name="Mihaltcheva S."/>
            <person name="Morgado L.N."/>
            <person name="Niskanen T."/>
            <person name="Noordeloos M.E."/>
            <person name="Ohm R.A."/>
            <person name="Ortiz-Santana B."/>
            <person name="Ovrebo C."/>
            <person name="Racz N."/>
            <person name="Riley R."/>
            <person name="Savchenko A."/>
            <person name="Shiryaev A."/>
            <person name="Soop K."/>
            <person name="Spirin V."/>
            <person name="Szebenyi C."/>
            <person name="Tomsovsky M."/>
            <person name="Tulloss R.E."/>
            <person name="Uehling J."/>
            <person name="Grigoriev I.V."/>
            <person name="Vagvolgyi C."/>
            <person name="Papp T."/>
            <person name="Martin F.M."/>
            <person name="Miettinen O."/>
            <person name="Hibbett D.S."/>
            <person name="Nagy L.G."/>
        </authorList>
    </citation>
    <scope>NUCLEOTIDE SEQUENCE [LARGE SCALE GENOMIC DNA]</scope>
    <source>
        <strain evidence="2 3">CBS 121175</strain>
    </source>
</reference>
<evidence type="ECO:0000313" key="3">
    <source>
        <dbReference type="Proteomes" id="UP000307440"/>
    </source>
</evidence>
<protein>
    <submittedName>
        <fullName evidence="2">Uncharacterized protein</fullName>
    </submittedName>
</protein>
<feature type="region of interest" description="Disordered" evidence="1">
    <location>
        <begin position="1"/>
        <end position="80"/>
    </location>
</feature>
<feature type="region of interest" description="Disordered" evidence="1">
    <location>
        <begin position="109"/>
        <end position="150"/>
    </location>
</feature>
<dbReference type="EMBL" id="ML210381">
    <property type="protein sequence ID" value="TFK18738.1"/>
    <property type="molecule type" value="Genomic_DNA"/>
</dbReference>
<dbReference type="AlphaFoldDB" id="A0A5C3KSH6"/>
<keyword evidence="3" id="KW-1185">Reference proteome</keyword>
<gene>
    <name evidence="2" type="ORF">FA15DRAFT_709596</name>
</gene>
<feature type="compositionally biased region" description="Basic and acidic residues" evidence="1">
    <location>
        <begin position="63"/>
        <end position="78"/>
    </location>
</feature>